<gene>
    <name evidence="2" type="ORF">BLNAU_4827</name>
</gene>
<accession>A0ABQ9Y9E2</accession>
<evidence type="ECO:0000313" key="2">
    <source>
        <dbReference type="EMBL" id="KAK2960274.1"/>
    </source>
</evidence>
<comment type="caution">
    <text evidence="2">The sequence shown here is derived from an EMBL/GenBank/DDBJ whole genome shotgun (WGS) entry which is preliminary data.</text>
</comment>
<name>A0ABQ9Y9E2_9EUKA</name>
<dbReference type="EMBL" id="JARBJD010000024">
    <property type="protein sequence ID" value="KAK2960274.1"/>
    <property type="molecule type" value="Genomic_DNA"/>
</dbReference>
<feature type="region of interest" description="Disordered" evidence="1">
    <location>
        <begin position="1"/>
        <end position="23"/>
    </location>
</feature>
<reference evidence="2 3" key="1">
    <citation type="journal article" date="2022" name="bioRxiv">
        <title>Genomics of Preaxostyla Flagellates Illuminates Evolutionary Transitions and the Path Towards Mitochondrial Loss.</title>
        <authorList>
            <person name="Novak L.V.F."/>
            <person name="Treitli S.C."/>
            <person name="Pyrih J."/>
            <person name="Halakuc P."/>
            <person name="Pipaliya S.V."/>
            <person name="Vacek V."/>
            <person name="Brzon O."/>
            <person name="Soukal P."/>
            <person name="Eme L."/>
            <person name="Dacks J.B."/>
            <person name="Karnkowska A."/>
            <person name="Elias M."/>
            <person name="Hampl V."/>
        </authorList>
    </citation>
    <scope>NUCLEOTIDE SEQUENCE [LARGE SCALE GENOMIC DNA]</scope>
    <source>
        <strain evidence="2">NAU3</strain>
        <tissue evidence="2">Gut</tissue>
    </source>
</reference>
<sequence>MCSAERHPPEFHRQNELDPTSPDSIETSALRIVSHPEDPFPLNILPAPMQSEREKTYSALAVDLLSTILITLPLSQRFPSFSALKPPLKSNTAVSTAFQISTQDLRQLLSFVCPVLKRCLSSEIPIPQPNKHSLHELLSQKKSRPELIIRGLAGSCFRLLRSLDGLDIDPGLCVQELICSHAILQRATLTKLAAHVPHPPDELRKEAFFRVLRPYSSVFIATSVPFWTYRHMNVRGMVTMFPDSLEVSEESGPFFTAEFTLSNPWPAASIYISDVQNVSTIEAVSNDDTLLDHCVCDWLRPFAQVAVSDAEGLLGEDDSAGWRGRRTDCAGLDL</sequence>
<evidence type="ECO:0000313" key="3">
    <source>
        <dbReference type="Proteomes" id="UP001281761"/>
    </source>
</evidence>
<proteinExistence type="predicted"/>
<evidence type="ECO:0000256" key="1">
    <source>
        <dbReference type="SAM" id="MobiDB-lite"/>
    </source>
</evidence>
<feature type="compositionally biased region" description="Basic and acidic residues" evidence="1">
    <location>
        <begin position="1"/>
        <end position="16"/>
    </location>
</feature>
<keyword evidence="3" id="KW-1185">Reference proteome</keyword>
<organism evidence="2 3">
    <name type="scientific">Blattamonas nauphoetae</name>
    <dbReference type="NCBI Taxonomy" id="2049346"/>
    <lineage>
        <taxon>Eukaryota</taxon>
        <taxon>Metamonada</taxon>
        <taxon>Preaxostyla</taxon>
        <taxon>Oxymonadida</taxon>
        <taxon>Blattamonas</taxon>
    </lineage>
</organism>
<dbReference type="Proteomes" id="UP001281761">
    <property type="component" value="Unassembled WGS sequence"/>
</dbReference>
<protein>
    <submittedName>
        <fullName evidence="2">Uncharacterized protein</fullName>
    </submittedName>
</protein>